<feature type="binding site" evidence="11">
    <location>
        <position position="210"/>
    </location>
    <ligand>
        <name>Zn(2+)</name>
        <dbReference type="ChEBI" id="CHEBI:29105"/>
    </ligand>
</feature>
<name>A0AAD4N4J8_9BILA</name>
<comment type="cofactor">
    <cofactor evidence="11">
        <name>Zn(2+)</name>
        <dbReference type="ChEBI" id="CHEBI:29105"/>
    </cofactor>
    <text evidence="11">Binds 1 zinc ion per subunit.</text>
</comment>
<evidence type="ECO:0000259" key="14">
    <source>
        <dbReference type="Pfam" id="PF20511"/>
    </source>
</evidence>
<comment type="caution">
    <text evidence="16">The sequence shown here is derived from an EMBL/GenBank/DDBJ whole genome shotgun (WGS) entry which is preliminary data.</text>
</comment>
<evidence type="ECO:0000256" key="5">
    <source>
        <dbReference type="ARBA" id="ARBA00022723"/>
    </source>
</evidence>
<feature type="domain" description="Phosphomannose isomerase type I catalytic" evidence="14">
    <location>
        <begin position="46"/>
        <end position="92"/>
    </location>
</feature>
<feature type="binding site" evidence="11">
    <location>
        <position position="50"/>
    </location>
    <ligand>
        <name>Zn(2+)</name>
        <dbReference type="ChEBI" id="CHEBI:29105"/>
    </ligand>
</feature>
<evidence type="ECO:0000256" key="4">
    <source>
        <dbReference type="ARBA" id="ARBA00011956"/>
    </source>
</evidence>
<evidence type="ECO:0000256" key="9">
    <source>
        <dbReference type="ARBA" id="ARBA00030762"/>
    </source>
</evidence>
<evidence type="ECO:0000313" key="17">
    <source>
        <dbReference type="Proteomes" id="UP001201812"/>
    </source>
</evidence>
<evidence type="ECO:0000256" key="12">
    <source>
        <dbReference type="RuleBase" id="RU004248"/>
    </source>
</evidence>
<feature type="binding site" evidence="11">
    <location>
        <position position="52"/>
    </location>
    <ligand>
        <name>Zn(2+)</name>
        <dbReference type="ChEBI" id="CHEBI:29105"/>
    </ligand>
</feature>
<evidence type="ECO:0000313" key="16">
    <source>
        <dbReference type="EMBL" id="KAI1716360.1"/>
    </source>
</evidence>
<dbReference type="EMBL" id="JAKKPZ010000010">
    <property type="protein sequence ID" value="KAI1716360.1"/>
    <property type="molecule type" value="Genomic_DNA"/>
</dbReference>
<dbReference type="SUPFAM" id="SSF51182">
    <property type="entry name" value="RmlC-like cupins"/>
    <property type="match status" value="1"/>
</dbReference>
<feature type="region of interest" description="Disordered" evidence="13">
    <location>
        <begin position="383"/>
        <end position="421"/>
    </location>
</feature>
<sequence length="421" mass="46617">MEKLQCAVQNYDWGKSSAESIITRLKFANADKQKYAELWMGTHPNALSIQTHPTKEQAKELHARDPKNYPDNNHKPELAVAISEFELLCGFRLPHQILSNVKAHKELLELLDEQVLTDLAAEHELERNKQALRSIFSTIWSSPQKDIAIVIQEIVSRLEQKTDRPAIDNLVLRLNSQFPGGDVGVLAPFFLNHFTLKPGESVFVGPNIPHAYLFGECVECMACSDNTVRAGLTPKYKDVDTLCRNLIYEMTEEPYFRPKTVSSGVLEYRPKDISEFAVHRISSEARSIDNVGAGSIVVVIEGKAKVAEDKSTGQGIELIAGDVYFLPKSHPTYPISPSPDFVMFRAFTPIPDMGSCSSCMRIVLETESDVKIHVIEPTTVMADGQSLGGGASNNLGPQGRHSQQRTVSDPHLAVPSIGAKR</sequence>
<dbReference type="Gene3D" id="1.10.441.10">
    <property type="entry name" value="Phosphomannose Isomerase, domain 2"/>
    <property type="match status" value="1"/>
</dbReference>
<dbReference type="InterPro" id="IPR014710">
    <property type="entry name" value="RmlC-like_jellyroll"/>
</dbReference>
<feature type="binding site" evidence="11">
    <location>
        <position position="77"/>
    </location>
    <ligand>
        <name>Zn(2+)</name>
        <dbReference type="ChEBI" id="CHEBI:29105"/>
    </ligand>
</feature>
<dbReference type="PIRSF" id="PIRSF001480">
    <property type="entry name" value="Mannose-6-phosphate_isomerase"/>
    <property type="match status" value="1"/>
</dbReference>
<dbReference type="PROSITE" id="PS00966">
    <property type="entry name" value="PMI_I_2"/>
    <property type="match status" value="1"/>
</dbReference>
<evidence type="ECO:0000256" key="3">
    <source>
        <dbReference type="ARBA" id="ARBA00010772"/>
    </source>
</evidence>
<dbReference type="EC" id="5.3.1.8" evidence="4"/>
<dbReference type="PRINTS" id="PR00714">
    <property type="entry name" value="MAN6PISMRASE"/>
</dbReference>
<dbReference type="GO" id="GO:0005975">
    <property type="term" value="P:carbohydrate metabolic process"/>
    <property type="evidence" value="ECO:0007669"/>
    <property type="project" value="InterPro"/>
</dbReference>
<evidence type="ECO:0000256" key="8">
    <source>
        <dbReference type="ARBA" id="ARBA00029741"/>
    </source>
</evidence>
<evidence type="ECO:0000256" key="13">
    <source>
        <dbReference type="SAM" id="MobiDB-lite"/>
    </source>
</evidence>
<feature type="domain" description="Phosphomannose isomerase type I helical insertion" evidence="15">
    <location>
        <begin position="111"/>
        <end position="191"/>
    </location>
</feature>
<dbReference type="PANTHER" id="PTHR10309">
    <property type="entry name" value="MANNOSE-6-PHOSPHATE ISOMERASE"/>
    <property type="match status" value="1"/>
</dbReference>
<dbReference type="CDD" id="cd07011">
    <property type="entry name" value="cupin_PMI_type_I_N"/>
    <property type="match status" value="1"/>
</dbReference>
<accession>A0AAD4N4J8</accession>
<proteinExistence type="inferred from homology"/>
<evidence type="ECO:0000259" key="15">
    <source>
        <dbReference type="Pfam" id="PF20512"/>
    </source>
</evidence>
<organism evidence="16 17">
    <name type="scientific">Ditylenchus destructor</name>
    <dbReference type="NCBI Taxonomy" id="166010"/>
    <lineage>
        <taxon>Eukaryota</taxon>
        <taxon>Metazoa</taxon>
        <taxon>Ecdysozoa</taxon>
        <taxon>Nematoda</taxon>
        <taxon>Chromadorea</taxon>
        <taxon>Rhabditida</taxon>
        <taxon>Tylenchina</taxon>
        <taxon>Tylenchomorpha</taxon>
        <taxon>Sphaerularioidea</taxon>
        <taxon>Anguinidae</taxon>
        <taxon>Anguininae</taxon>
        <taxon>Ditylenchus</taxon>
    </lineage>
</organism>
<dbReference type="GO" id="GO:0009298">
    <property type="term" value="P:GDP-mannose biosynthetic process"/>
    <property type="evidence" value="ECO:0007669"/>
    <property type="project" value="InterPro"/>
</dbReference>
<reference evidence="16" key="1">
    <citation type="submission" date="2022-01" db="EMBL/GenBank/DDBJ databases">
        <title>Genome Sequence Resource for Two Populations of Ditylenchus destructor, the Migratory Endoparasitic Phytonematode.</title>
        <authorList>
            <person name="Zhang H."/>
            <person name="Lin R."/>
            <person name="Xie B."/>
        </authorList>
    </citation>
    <scope>NUCLEOTIDE SEQUENCE</scope>
    <source>
        <strain evidence="16">BazhouSP</strain>
    </source>
</reference>
<evidence type="ECO:0000256" key="1">
    <source>
        <dbReference type="ARBA" id="ARBA00000757"/>
    </source>
</evidence>
<dbReference type="Pfam" id="PF20511">
    <property type="entry name" value="PMI_typeI_cat"/>
    <property type="match status" value="2"/>
</dbReference>
<feature type="compositionally biased region" description="Polar residues" evidence="13">
    <location>
        <begin position="392"/>
        <end position="407"/>
    </location>
</feature>
<dbReference type="Pfam" id="PF20512">
    <property type="entry name" value="PMI_typeI_hel"/>
    <property type="match status" value="1"/>
</dbReference>
<dbReference type="Proteomes" id="UP001201812">
    <property type="component" value="Unassembled WGS sequence"/>
</dbReference>
<dbReference type="GO" id="GO:0005829">
    <property type="term" value="C:cytosol"/>
    <property type="evidence" value="ECO:0007669"/>
    <property type="project" value="TreeGrafter"/>
</dbReference>
<feature type="domain" description="Phosphomannose isomerase type I catalytic" evidence="14">
    <location>
        <begin position="2"/>
        <end position="45"/>
    </location>
</feature>
<keyword evidence="17" id="KW-1185">Reference proteome</keyword>
<dbReference type="GO" id="GO:0004476">
    <property type="term" value="F:mannose-6-phosphate isomerase activity"/>
    <property type="evidence" value="ECO:0007669"/>
    <property type="project" value="UniProtKB-EC"/>
</dbReference>
<dbReference type="PANTHER" id="PTHR10309:SF0">
    <property type="entry name" value="MANNOSE-6-PHOSPHATE ISOMERASE"/>
    <property type="match status" value="1"/>
</dbReference>
<evidence type="ECO:0000256" key="7">
    <source>
        <dbReference type="ARBA" id="ARBA00023235"/>
    </source>
</evidence>
<feature type="active site" evidence="10">
    <location>
        <position position="229"/>
    </location>
</feature>
<dbReference type="InterPro" id="IPR046458">
    <property type="entry name" value="PMI_typeI_hel"/>
</dbReference>
<evidence type="ECO:0000256" key="2">
    <source>
        <dbReference type="ARBA" id="ARBA00004666"/>
    </source>
</evidence>
<dbReference type="AlphaFoldDB" id="A0AAD4N4J8"/>
<dbReference type="NCBIfam" id="TIGR00218">
    <property type="entry name" value="manA"/>
    <property type="match status" value="1"/>
</dbReference>
<dbReference type="InterPro" id="IPR046457">
    <property type="entry name" value="PMI_typeI_cat"/>
</dbReference>
<dbReference type="InterPro" id="IPR016305">
    <property type="entry name" value="Mannose-6-P_Isomerase"/>
</dbReference>
<protein>
    <recommendedName>
        <fullName evidence="4">mannose-6-phosphate isomerase</fullName>
        <ecNumber evidence="4">5.3.1.8</ecNumber>
    </recommendedName>
    <alternativeName>
        <fullName evidence="8">Phosphohexomutase</fullName>
    </alternativeName>
    <alternativeName>
        <fullName evidence="9">Phosphomannose isomerase</fullName>
    </alternativeName>
</protein>
<dbReference type="Gene3D" id="2.60.120.10">
    <property type="entry name" value="Jelly Rolls"/>
    <property type="match status" value="3"/>
</dbReference>
<comment type="similarity">
    <text evidence="3">Belongs to the mannose-6-phosphate isomerase type 1 family.</text>
</comment>
<dbReference type="InterPro" id="IPR018050">
    <property type="entry name" value="Pmannose_isomerase-type1_CS"/>
</dbReference>
<keyword evidence="6 11" id="KW-0862">Zinc</keyword>
<feature type="compositionally biased region" description="Basic and acidic residues" evidence="13">
    <location>
        <begin position="53"/>
        <end position="72"/>
    </location>
</feature>
<gene>
    <name evidence="16" type="ORF">DdX_07407</name>
</gene>
<dbReference type="PROSITE" id="PS00965">
    <property type="entry name" value="PMI_I_1"/>
    <property type="match status" value="1"/>
</dbReference>
<feature type="region of interest" description="Disordered" evidence="13">
    <location>
        <begin position="52"/>
        <end position="72"/>
    </location>
</feature>
<comment type="catalytic activity">
    <reaction evidence="1">
        <text>D-mannose 6-phosphate = D-fructose 6-phosphate</text>
        <dbReference type="Rhea" id="RHEA:12356"/>
        <dbReference type="ChEBI" id="CHEBI:58735"/>
        <dbReference type="ChEBI" id="CHEBI:61527"/>
        <dbReference type="EC" id="5.3.1.8"/>
    </reaction>
</comment>
<keyword evidence="5 11" id="KW-0479">Metal-binding</keyword>
<keyword evidence="7 16" id="KW-0413">Isomerase</keyword>
<dbReference type="InterPro" id="IPR011051">
    <property type="entry name" value="RmlC_Cupin_sf"/>
</dbReference>
<evidence type="ECO:0000256" key="11">
    <source>
        <dbReference type="PIRSR" id="PIRSR001480-2"/>
    </source>
</evidence>
<dbReference type="GO" id="GO:0008270">
    <property type="term" value="F:zinc ion binding"/>
    <property type="evidence" value="ECO:0007669"/>
    <property type="project" value="InterPro"/>
</dbReference>
<dbReference type="InterPro" id="IPR001250">
    <property type="entry name" value="Man6P_Isoase-1"/>
</dbReference>
<evidence type="ECO:0000256" key="10">
    <source>
        <dbReference type="PIRSR" id="PIRSR001480-1"/>
    </source>
</evidence>
<evidence type="ECO:0000256" key="6">
    <source>
        <dbReference type="ARBA" id="ARBA00022833"/>
    </source>
</evidence>
<comment type="pathway">
    <text evidence="2 12">Nucleotide-sugar biosynthesis; GDP-alpha-D-mannose biosynthesis; alpha-D-mannose 1-phosphate from D-fructose 6-phosphate: step 1/2.</text>
</comment>